<dbReference type="SUPFAM" id="SSF48403">
    <property type="entry name" value="Ankyrin repeat"/>
    <property type="match status" value="1"/>
</dbReference>
<dbReference type="PANTHER" id="PTHR24189">
    <property type="entry name" value="MYOTROPHIN"/>
    <property type="match status" value="1"/>
</dbReference>
<organism evidence="4 5">
    <name type="scientific">Colletotrichum zoysiae</name>
    <dbReference type="NCBI Taxonomy" id="1216348"/>
    <lineage>
        <taxon>Eukaryota</taxon>
        <taxon>Fungi</taxon>
        <taxon>Dikarya</taxon>
        <taxon>Ascomycota</taxon>
        <taxon>Pezizomycotina</taxon>
        <taxon>Sordariomycetes</taxon>
        <taxon>Hypocreomycetidae</taxon>
        <taxon>Glomerellales</taxon>
        <taxon>Glomerellaceae</taxon>
        <taxon>Colletotrichum</taxon>
        <taxon>Colletotrichum graminicola species complex</taxon>
    </lineage>
</organism>
<dbReference type="InterPro" id="IPR036770">
    <property type="entry name" value="Ankyrin_rpt-contain_sf"/>
</dbReference>
<evidence type="ECO:0000313" key="4">
    <source>
        <dbReference type="EMBL" id="KAK2022300.1"/>
    </source>
</evidence>
<dbReference type="SMART" id="SM00248">
    <property type="entry name" value="ANK"/>
    <property type="match status" value="3"/>
</dbReference>
<accession>A0AAD9H4Y9</accession>
<dbReference type="InterPro" id="IPR002110">
    <property type="entry name" value="Ankyrin_rpt"/>
</dbReference>
<dbReference type="InterPro" id="IPR050745">
    <property type="entry name" value="Multifunctional_regulatory"/>
</dbReference>
<reference evidence="4" key="1">
    <citation type="submission" date="2021-06" db="EMBL/GenBank/DDBJ databases">
        <title>Comparative genomics, transcriptomics and evolutionary studies reveal genomic signatures of adaptation to plant cell wall in hemibiotrophic fungi.</title>
        <authorList>
            <consortium name="DOE Joint Genome Institute"/>
            <person name="Baroncelli R."/>
            <person name="Diaz J.F."/>
            <person name="Benocci T."/>
            <person name="Peng M."/>
            <person name="Battaglia E."/>
            <person name="Haridas S."/>
            <person name="Andreopoulos W."/>
            <person name="Labutti K."/>
            <person name="Pangilinan J."/>
            <person name="Floch G.L."/>
            <person name="Makela M.R."/>
            <person name="Henrissat B."/>
            <person name="Grigoriev I.V."/>
            <person name="Crouch J.A."/>
            <person name="De Vries R.P."/>
            <person name="Sukno S.A."/>
            <person name="Thon M.R."/>
        </authorList>
    </citation>
    <scope>NUCLEOTIDE SEQUENCE</scope>
    <source>
        <strain evidence="4">MAFF235873</strain>
    </source>
</reference>
<keyword evidence="1" id="KW-0677">Repeat</keyword>
<keyword evidence="5" id="KW-1185">Reference proteome</keyword>
<evidence type="ECO:0000313" key="5">
    <source>
        <dbReference type="Proteomes" id="UP001232148"/>
    </source>
</evidence>
<feature type="repeat" description="ANK" evidence="3">
    <location>
        <begin position="156"/>
        <end position="188"/>
    </location>
</feature>
<dbReference type="Proteomes" id="UP001232148">
    <property type="component" value="Unassembled WGS sequence"/>
</dbReference>
<dbReference type="Gene3D" id="1.25.40.20">
    <property type="entry name" value="Ankyrin repeat-containing domain"/>
    <property type="match status" value="1"/>
</dbReference>
<evidence type="ECO:0000256" key="2">
    <source>
        <dbReference type="ARBA" id="ARBA00023043"/>
    </source>
</evidence>
<evidence type="ECO:0000256" key="1">
    <source>
        <dbReference type="ARBA" id="ARBA00022737"/>
    </source>
</evidence>
<feature type="non-terminal residue" evidence="4">
    <location>
        <position position="302"/>
    </location>
</feature>
<dbReference type="PROSITE" id="PS50297">
    <property type="entry name" value="ANK_REP_REGION"/>
    <property type="match status" value="1"/>
</dbReference>
<comment type="caution">
    <text evidence="4">The sequence shown here is derived from an EMBL/GenBank/DDBJ whole genome shotgun (WGS) entry which is preliminary data.</text>
</comment>
<dbReference type="EMBL" id="MU843049">
    <property type="protein sequence ID" value="KAK2022300.1"/>
    <property type="molecule type" value="Genomic_DNA"/>
</dbReference>
<dbReference type="PROSITE" id="PS50088">
    <property type="entry name" value="ANK_REPEAT"/>
    <property type="match status" value="1"/>
</dbReference>
<dbReference type="Pfam" id="PF12796">
    <property type="entry name" value="Ank_2"/>
    <property type="match status" value="1"/>
</dbReference>
<dbReference type="AlphaFoldDB" id="A0AAD9H4Y9"/>
<protein>
    <submittedName>
        <fullName evidence="4">Uncharacterized protein</fullName>
    </submittedName>
</protein>
<keyword evidence="2 3" id="KW-0040">ANK repeat</keyword>
<name>A0AAD9H4Y9_9PEZI</name>
<sequence>MATIEHLPNELLIAIAKSVRDVRGLASMAKMNRRFNIIAMPLLYHEAVRRKRNDALFHCAGEGLLGALELLEAAGQDLNVTEITQPGDKGINKIYQGGEFYVSRAFLEAGGTAEGVIHRAVLKGQTEVVRWLISQGVPVHNQSVNLCECEDSKAPGSGSPLHLALCRGQEEMAHILLANGANINELEFFDGMTAWQNAIQSRHPATAMEFALSLASTHSKIFARCPDGSKEEGQPDSSDAVQRKTLTTSNGFGVETEHDGHAVIEEDILGSVSALLDPIACIEAYADSNRSEAILGQKRRLK</sequence>
<evidence type="ECO:0000256" key="3">
    <source>
        <dbReference type="PROSITE-ProRule" id="PRU00023"/>
    </source>
</evidence>
<gene>
    <name evidence="4" type="ORF">LX32DRAFT_509651</name>
</gene>
<proteinExistence type="predicted"/>